<gene>
    <name evidence="11" type="ORF">ABVK25_010933</name>
</gene>
<evidence type="ECO:0000256" key="5">
    <source>
        <dbReference type="ARBA" id="ARBA00023136"/>
    </source>
</evidence>
<keyword evidence="2" id="KW-1003">Cell membrane</keyword>
<dbReference type="Pfam" id="PF20238">
    <property type="entry name" value="BIM1-like_dom"/>
    <property type="match status" value="1"/>
</dbReference>
<evidence type="ECO:0000256" key="2">
    <source>
        <dbReference type="ARBA" id="ARBA00022475"/>
    </source>
</evidence>
<accession>A0ABR4ASZ0</accession>
<keyword evidence="3" id="KW-0336">GPI-anchor</keyword>
<dbReference type="CDD" id="cd21176">
    <property type="entry name" value="LPMO_auxiliary-like"/>
    <property type="match status" value="1"/>
</dbReference>
<keyword evidence="12" id="KW-1185">Reference proteome</keyword>
<sequence length="215" mass="21905">MVSLVFLTSLLPFVYAHFQLNSPPARGFDEDTLATFPCGGQDTVSSNRSMFPLTGGPIQLNMEHDHAEVQVLLALGNVPADNFNIVLQPIFMEEGIGKFCMGDVMVPSSLGIKDGDNGTIQVVTNGDPNGGLYNCADVTFSSSAPMGDCTNGTGVTATSYTGPNKNSNGSDSSMGSGSGTGTAATASPSPTSGAGLSIELGLWSVVGAVFVAALA</sequence>
<keyword evidence="7" id="KW-0449">Lipoprotein</keyword>
<evidence type="ECO:0000256" key="3">
    <source>
        <dbReference type="ARBA" id="ARBA00022622"/>
    </source>
</evidence>
<keyword evidence="6" id="KW-0325">Glycoprotein</keyword>
<dbReference type="PANTHER" id="PTHR34992:SF1">
    <property type="entry name" value="COPPER ACQUISITION FACTOR BIM1-LIKE DOMAIN-CONTAINING PROTEIN"/>
    <property type="match status" value="1"/>
</dbReference>
<feature type="compositionally biased region" description="Low complexity" evidence="8">
    <location>
        <begin position="167"/>
        <end position="190"/>
    </location>
</feature>
<name>A0ABR4ASZ0_9LECA</name>
<organism evidence="11 12">
    <name type="scientific">Lepraria finkii</name>
    <dbReference type="NCBI Taxonomy" id="1340010"/>
    <lineage>
        <taxon>Eukaryota</taxon>
        <taxon>Fungi</taxon>
        <taxon>Dikarya</taxon>
        <taxon>Ascomycota</taxon>
        <taxon>Pezizomycotina</taxon>
        <taxon>Lecanoromycetes</taxon>
        <taxon>OSLEUM clade</taxon>
        <taxon>Lecanoromycetidae</taxon>
        <taxon>Lecanorales</taxon>
        <taxon>Lecanorineae</taxon>
        <taxon>Stereocaulaceae</taxon>
        <taxon>Lepraria</taxon>
    </lineage>
</organism>
<evidence type="ECO:0000256" key="9">
    <source>
        <dbReference type="SAM" id="SignalP"/>
    </source>
</evidence>
<comment type="caution">
    <text evidence="11">The sequence shown here is derived from an EMBL/GenBank/DDBJ whole genome shotgun (WGS) entry which is preliminary data.</text>
</comment>
<evidence type="ECO:0000259" key="10">
    <source>
        <dbReference type="Pfam" id="PF20238"/>
    </source>
</evidence>
<dbReference type="PANTHER" id="PTHR34992">
    <property type="entry name" value="HYPHAL ANASTAMOSIS-7 PROTEIN"/>
    <property type="match status" value="1"/>
</dbReference>
<evidence type="ECO:0000313" key="11">
    <source>
        <dbReference type="EMBL" id="KAL2048808.1"/>
    </source>
</evidence>
<keyword evidence="4 9" id="KW-0732">Signal</keyword>
<dbReference type="Proteomes" id="UP001590951">
    <property type="component" value="Unassembled WGS sequence"/>
</dbReference>
<dbReference type="EMBL" id="JBHFEH010000079">
    <property type="protein sequence ID" value="KAL2048808.1"/>
    <property type="molecule type" value="Genomic_DNA"/>
</dbReference>
<evidence type="ECO:0000256" key="4">
    <source>
        <dbReference type="ARBA" id="ARBA00022729"/>
    </source>
</evidence>
<evidence type="ECO:0000313" key="12">
    <source>
        <dbReference type="Proteomes" id="UP001590951"/>
    </source>
</evidence>
<feature type="chain" id="PRO_5046028011" description="Copper acquisition factor BIM1-like domain-containing protein" evidence="9">
    <location>
        <begin position="17"/>
        <end position="215"/>
    </location>
</feature>
<feature type="region of interest" description="Disordered" evidence="8">
    <location>
        <begin position="159"/>
        <end position="190"/>
    </location>
</feature>
<comment type="subcellular location">
    <subcellularLocation>
        <location evidence="1">Cell membrane</location>
        <topology evidence="1">Lipid-anchor</topology>
        <topology evidence="1">GPI-anchor</topology>
    </subcellularLocation>
</comment>
<reference evidence="11 12" key="1">
    <citation type="submission" date="2024-09" db="EMBL/GenBank/DDBJ databases">
        <title>Rethinking Asexuality: The Enigmatic Case of Functional Sexual Genes in Lepraria (Stereocaulaceae).</title>
        <authorList>
            <person name="Doellman M."/>
            <person name="Sun Y."/>
            <person name="Barcenas-Pena A."/>
            <person name="Lumbsch H.T."/>
            <person name="Grewe F."/>
        </authorList>
    </citation>
    <scope>NUCLEOTIDE SEQUENCE [LARGE SCALE GENOMIC DNA]</scope>
    <source>
        <strain evidence="11 12">Grewe 0041</strain>
    </source>
</reference>
<protein>
    <recommendedName>
        <fullName evidence="10">Copper acquisition factor BIM1-like domain-containing protein</fullName>
    </recommendedName>
</protein>
<evidence type="ECO:0000256" key="6">
    <source>
        <dbReference type="ARBA" id="ARBA00023180"/>
    </source>
</evidence>
<proteinExistence type="predicted"/>
<dbReference type="InterPro" id="IPR046936">
    <property type="entry name" value="BIM1-like"/>
</dbReference>
<evidence type="ECO:0000256" key="8">
    <source>
        <dbReference type="SAM" id="MobiDB-lite"/>
    </source>
</evidence>
<evidence type="ECO:0000256" key="1">
    <source>
        <dbReference type="ARBA" id="ARBA00004609"/>
    </source>
</evidence>
<feature type="signal peptide" evidence="9">
    <location>
        <begin position="1"/>
        <end position="16"/>
    </location>
</feature>
<evidence type="ECO:0000256" key="7">
    <source>
        <dbReference type="ARBA" id="ARBA00023288"/>
    </source>
</evidence>
<keyword evidence="5" id="KW-0472">Membrane</keyword>
<feature type="domain" description="Copper acquisition factor BIM1-like" evidence="10">
    <location>
        <begin position="16"/>
        <end position="154"/>
    </location>
</feature>
<dbReference type="InterPro" id="IPR046530">
    <property type="entry name" value="BIM1-like_dom"/>
</dbReference>